<keyword evidence="4" id="KW-0411">Iron-sulfur</keyword>
<dbReference type="InterPro" id="IPR017941">
    <property type="entry name" value="Rieske_2Fe-2S"/>
</dbReference>
<keyword evidence="7" id="KW-1185">Reference proteome</keyword>
<accession>A0A2N9YGQ2</accession>
<evidence type="ECO:0000256" key="3">
    <source>
        <dbReference type="ARBA" id="ARBA00023004"/>
    </source>
</evidence>
<dbReference type="Pfam" id="PF00355">
    <property type="entry name" value="Rieske"/>
    <property type="match status" value="1"/>
</dbReference>
<evidence type="ECO:0000256" key="2">
    <source>
        <dbReference type="ARBA" id="ARBA00022723"/>
    </source>
</evidence>
<dbReference type="KEGG" id="blep:AL038_10990"/>
<keyword evidence="3" id="KW-0408">Iron</keyword>
<proteinExistence type="predicted"/>
<gene>
    <name evidence="6" type="ORF">BLE401_13270</name>
</gene>
<dbReference type="PROSITE" id="PS51296">
    <property type="entry name" value="RIESKE"/>
    <property type="match status" value="1"/>
</dbReference>
<dbReference type="GO" id="GO:0051537">
    <property type="term" value="F:2 iron, 2 sulfur cluster binding"/>
    <property type="evidence" value="ECO:0007669"/>
    <property type="project" value="UniProtKB-KW"/>
</dbReference>
<evidence type="ECO:0000256" key="4">
    <source>
        <dbReference type="ARBA" id="ARBA00023014"/>
    </source>
</evidence>
<dbReference type="AlphaFoldDB" id="A0A2N9YGQ2"/>
<keyword evidence="2" id="KW-0479">Metal-binding</keyword>
<dbReference type="InterPro" id="IPR036922">
    <property type="entry name" value="Rieske_2Fe-2S_sf"/>
</dbReference>
<evidence type="ECO:0000313" key="6">
    <source>
        <dbReference type="EMBL" id="AUI69565.1"/>
    </source>
</evidence>
<evidence type="ECO:0000259" key="5">
    <source>
        <dbReference type="PROSITE" id="PS51296"/>
    </source>
</evidence>
<protein>
    <submittedName>
        <fullName evidence="6">Rieske 2Fe-2S domain-containing protein</fullName>
    </submittedName>
</protein>
<dbReference type="OrthoDB" id="9794779at2"/>
<dbReference type="Gene3D" id="2.102.10.10">
    <property type="entry name" value="Rieske [2Fe-2S] iron-sulphur domain"/>
    <property type="match status" value="1"/>
</dbReference>
<dbReference type="RefSeq" id="WP_062152794.1">
    <property type="nucleotide sequence ID" value="NZ_CP012373.2"/>
</dbReference>
<dbReference type="Proteomes" id="UP000234271">
    <property type="component" value="Chromosome"/>
</dbReference>
<dbReference type="SUPFAM" id="SSF50022">
    <property type="entry name" value="ISP domain"/>
    <property type="match status" value="1"/>
</dbReference>
<evidence type="ECO:0000256" key="1">
    <source>
        <dbReference type="ARBA" id="ARBA00022714"/>
    </source>
</evidence>
<feature type="domain" description="Rieske" evidence="5">
    <location>
        <begin position="8"/>
        <end position="113"/>
    </location>
</feature>
<dbReference type="GO" id="GO:0046872">
    <property type="term" value="F:metal ion binding"/>
    <property type="evidence" value="ECO:0007669"/>
    <property type="project" value="UniProtKB-KW"/>
</dbReference>
<sequence>MKTQEEWVKVCTSDKLKEGRHVIREAHYEGVLESIIICRFKGHCYAYINRCVHMPKRLNCEHDLIFDITGQFLRCSMHGIIYTPETGTSQSTMCHGEQLKAVKVTEIENMIYLSDKRVSA</sequence>
<dbReference type="STRING" id="288004.AL038_10990"/>
<dbReference type="EMBL" id="CP018889">
    <property type="protein sequence ID" value="AUI69565.1"/>
    <property type="molecule type" value="Genomic_DNA"/>
</dbReference>
<evidence type="ECO:0000313" key="7">
    <source>
        <dbReference type="Proteomes" id="UP000234271"/>
    </source>
</evidence>
<name>A0A2N9YGQ2_9GAMM</name>
<keyword evidence="1" id="KW-0001">2Fe-2S</keyword>
<organism evidence="6 7">
    <name type="scientific">Beggiatoa leptomitoformis</name>
    <dbReference type="NCBI Taxonomy" id="288004"/>
    <lineage>
        <taxon>Bacteria</taxon>
        <taxon>Pseudomonadati</taxon>
        <taxon>Pseudomonadota</taxon>
        <taxon>Gammaproteobacteria</taxon>
        <taxon>Thiotrichales</taxon>
        <taxon>Thiotrichaceae</taxon>
        <taxon>Beggiatoa</taxon>
    </lineage>
</organism>
<reference evidence="7" key="1">
    <citation type="submission" date="2016-12" db="EMBL/GenBank/DDBJ databases">
        <title>Complete Genome Sequence of Beggiatoa leptomitiformis D-401.</title>
        <authorList>
            <person name="Fomenkov A."/>
            <person name="Vincze T."/>
            <person name="Grabovich M."/>
            <person name="Anton B.P."/>
            <person name="Dubinina G."/>
            <person name="Orlova M."/>
            <person name="Belousova E."/>
            <person name="Roberts R.J."/>
        </authorList>
    </citation>
    <scope>NUCLEOTIDE SEQUENCE [LARGE SCALE GENOMIC DNA]</scope>
    <source>
        <strain evidence="7">D-401</strain>
    </source>
</reference>